<feature type="domain" description="Phage capsid-like C-terminal" evidence="2">
    <location>
        <begin position="113"/>
        <end position="379"/>
    </location>
</feature>
<dbReference type="RefSeq" id="WP_160808201.1">
    <property type="nucleotide sequence ID" value="NZ_CP197307.1"/>
</dbReference>
<evidence type="ECO:0000313" key="4">
    <source>
        <dbReference type="Proteomes" id="UP000429730"/>
    </source>
</evidence>
<gene>
    <name evidence="3" type="ORF">GTI81_02890</name>
</gene>
<reference evidence="3 4" key="1">
    <citation type="submission" date="2019-04" db="EMBL/GenBank/DDBJ databases">
        <title>Step-wise assembly of the neonatal virome modulated by breast feeding.</title>
        <authorList>
            <person name="Liang G."/>
            <person name="Bushman F."/>
        </authorList>
    </citation>
    <scope>NUCLEOTIDE SEQUENCE [LARGE SCALE GENOMIC DNA]</scope>
    <source>
        <strain evidence="3 4">E3754</strain>
    </source>
</reference>
<dbReference type="NCBIfam" id="TIGR01554">
    <property type="entry name" value="major_cap_HK97"/>
    <property type="match status" value="1"/>
</dbReference>
<dbReference type="InterPro" id="IPR054612">
    <property type="entry name" value="Phage_capsid-like_C"/>
</dbReference>
<evidence type="ECO:0000313" key="3">
    <source>
        <dbReference type="EMBL" id="MXS51676.1"/>
    </source>
</evidence>
<dbReference type="EMBL" id="WVTJ01000003">
    <property type="protein sequence ID" value="MXS51676.1"/>
    <property type="molecule type" value="Genomic_DNA"/>
</dbReference>
<dbReference type="Gene3D" id="3.30.2320.10">
    <property type="entry name" value="hypothetical protein PF0899 domain"/>
    <property type="match status" value="1"/>
</dbReference>
<dbReference type="Pfam" id="PF05065">
    <property type="entry name" value="Phage_capsid"/>
    <property type="match status" value="1"/>
</dbReference>
<organism evidence="3 4">
    <name type="scientific">Enterococcus faecalis</name>
    <name type="common">Streptococcus faecalis</name>
    <dbReference type="NCBI Taxonomy" id="1351"/>
    <lineage>
        <taxon>Bacteria</taxon>
        <taxon>Bacillati</taxon>
        <taxon>Bacillota</taxon>
        <taxon>Bacilli</taxon>
        <taxon>Lactobacillales</taxon>
        <taxon>Enterococcaceae</taxon>
        <taxon>Enterococcus</taxon>
    </lineage>
</organism>
<comment type="subcellular location">
    <subcellularLocation>
        <location evidence="1">Virion</location>
    </subcellularLocation>
</comment>
<dbReference type="SUPFAM" id="SSF56563">
    <property type="entry name" value="Major capsid protein gp5"/>
    <property type="match status" value="1"/>
</dbReference>
<evidence type="ECO:0000256" key="1">
    <source>
        <dbReference type="ARBA" id="ARBA00004328"/>
    </source>
</evidence>
<dbReference type="InterPro" id="IPR024455">
    <property type="entry name" value="Phage_capsid"/>
</dbReference>
<evidence type="ECO:0000259" key="2">
    <source>
        <dbReference type="Pfam" id="PF05065"/>
    </source>
</evidence>
<dbReference type="Gene3D" id="3.30.2400.10">
    <property type="entry name" value="Major capsid protein gp5"/>
    <property type="match status" value="1"/>
</dbReference>
<dbReference type="AlphaFoldDB" id="A0AAP6RFY3"/>
<accession>A0AAP6RFY3</accession>
<comment type="caution">
    <text evidence="3">The sequence shown here is derived from an EMBL/GenBank/DDBJ whole genome shotgun (WGS) entry which is preliminary data.</text>
</comment>
<sequence length="387" mass="42127">MNFEEIQKLLEEGKTAEANAALDQLMKDNPEAKAIFDEPKTAKVEDKALENKKPEEVANLTKVEEVKDVATPKYEEVFAKILLGRELDPQDKVAYEKVNNAAYTHQVANQPILIPETTMAGILGMIEEQHPFYGAIRKLNVRGNLTIKQHVSVDAGDASFVDEGTPAEDEKNTFAEITLTGFEVAKLVRVSFMLDAMSIEEFIPYIQQEIADRVGRMLGKAIFSGTGVKQPKGVLTVLSEQSGTPQVVTATDAIKYADLTNLRSKLVSQFAAGAKFYAKSTTVWNDLATVVDGTGRPIFIREVVDGGVGTIFGIPVVEDDGVPEGEVVLGNPAAGVIQNTNRPFTIQTETSIVDRETRYQGYAILDWAVTYTQAFAHLKVAAGGAGE</sequence>
<protein>
    <submittedName>
        <fullName evidence="3">Phage major capsid protein</fullName>
    </submittedName>
</protein>
<name>A0AAP6RFY3_ENTFL</name>
<dbReference type="Proteomes" id="UP000429730">
    <property type="component" value="Unassembled WGS sequence"/>
</dbReference>
<proteinExistence type="predicted"/>